<organism evidence="2 3">
    <name type="scientific">Trichostrongylus colubriformis</name>
    <name type="common">Black scour worm</name>
    <dbReference type="NCBI Taxonomy" id="6319"/>
    <lineage>
        <taxon>Eukaryota</taxon>
        <taxon>Metazoa</taxon>
        <taxon>Ecdysozoa</taxon>
        <taxon>Nematoda</taxon>
        <taxon>Chromadorea</taxon>
        <taxon>Rhabditida</taxon>
        <taxon>Rhabditina</taxon>
        <taxon>Rhabditomorpha</taxon>
        <taxon>Strongyloidea</taxon>
        <taxon>Trichostrongylidae</taxon>
        <taxon>Trichostrongylus</taxon>
    </lineage>
</organism>
<sequence length="113" mass="12883">MSSTIREDQDTDFTPPEQRLALQTSLQATTTLETSCRITDKFCNVWQNEYPTSLREKHILNRGPKGCQQHLRIGAVVLICEATLPRHCWKMKMGVIQELSSNVQGVIREAVVR</sequence>
<gene>
    <name evidence="2" type="ORF">GCK32_022910</name>
</gene>
<dbReference type="EMBL" id="WIXE01009578">
    <property type="protein sequence ID" value="KAK5978322.1"/>
    <property type="molecule type" value="Genomic_DNA"/>
</dbReference>
<protein>
    <recommendedName>
        <fullName evidence="1">DUF5641 domain-containing protein</fullName>
    </recommendedName>
</protein>
<dbReference type="InterPro" id="IPR040676">
    <property type="entry name" value="DUF5641"/>
</dbReference>
<proteinExistence type="predicted"/>
<feature type="domain" description="DUF5641" evidence="1">
    <location>
        <begin position="36"/>
        <end position="113"/>
    </location>
</feature>
<reference evidence="2 3" key="1">
    <citation type="submission" date="2019-10" db="EMBL/GenBank/DDBJ databases">
        <title>Assembly and Annotation for the nematode Trichostrongylus colubriformis.</title>
        <authorList>
            <person name="Martin J."/>
        </authorList>
    </citation>
    <scope>NUCLEOTIDE SEQUENCE [LARGE SCALE GENOMIC DNA]</scope>
    <source>
        <strain evidence="2">G859</strain>
        <tissue evidence="2">Whole worm</tissue>
    </source>
</reference>
<dbReference type="Pfam" id="PF18701">
    <property type="entry name" value="DUF5641"/>
    <property type="match status" value="1"/>
</dbReference>
<comment type="caution">
    <text evidence="2">The sequence shown here is derived from an EMBL/GenBank/DDBJ whole genome shotgun (WGS) entry which is preliminary data.</text>
</comment>
<dbReference type="AlphaFoldDB" id="A0AAN8FGH5"/>
<evidence type="ECO:0000313" key="3">
    <source>
        <dbReference type="Proteomes" id="UP001331761"/>
    </source>
</evidence>
<keyword evidence="3" id="KW-1185">Reference proteome</keyword>
<dbReference type="Proteomes" id="UP001331761">
    <property type="component" value="Unassembled WGS sequence"/>
</dbReference>
<accession>A0AAN8FGH5</accession>
<evidence type="ECO:0000313" key="2">
    <source>
        <dbReference type="EMBL" id="KAK5978322.1"/>
    </source>
</evidence>
<name>A0AAN8FGH5_TRICO</name>
<evidence type="ECO:0000259" key="1">
    <source>
        <dbReference type="Pfam" id="PF18701"/>
    </source>
</evidence>